<proteinExistence type="predicted"/>
<feature type="non-terminal residue" evidence="2">
    <location>
        <position position="100"/>
    </location>
</feature>
<sequence length="100" mass="10867">MRNGKPKTLLINPSLTGQLEAQVEMITEPLGLAYIAAVLEQNGYEVDILDALALGNEQRNELPDGRIRIGLTEEQIADYVDNYAPDIIGIGCGFSVYASD</sequence>
<comment type="caution">
    <text evidence="2">The sequence shown here is derived from an EMBL/GenBank/DDBJ whole genome shotgun (WGS) entry which is preliminary data.</text>
</comment>
<accession>X1SHT8</accession>
<organism evidence="2">
    <name type="scientific">marine sediment metagenome</name>
    <dbReference type="NCBI Taxonomy" id="412755"/>
    <lineage>
        <taxon>unclassified sequences</taxon>
        <taxon>metagenomes</taxon>
        <taxon>ecological metagenomes</taxon>
    </lineage>
</organism>
<dbReference type="InterPro" id="IPR006158">
    <property type="entry name" value="Cobalamin-bd"/>
</dbReference>
<gene>
    <name evidence="2" type="ORF">S12H4_38482</name>
</gene>
<evidence type="ECO:0000259" key="1">
    <source>
        <dbReference type="PROSITE" id="PS51332"/>
    </source>
</evidence>
<reference evidence="2" key="1">
    <citation type="journal article" date="2014" name="Front. Microbiol.">
        <title>High frequency of phylogenetically diverse reductive dehalogenase-homologous genes in deep subseafloor sedimentary metagenomes.</title>
        <authorList>
            <person name="Kawai M."/>
            <person name="Futagami T."/>
            <person name="Toyoda A."/>
            <person name="Takaki Y."/>
            <person name="Nishi S."/>
            <person name="Hori S."/>
            <person name="Arai W."/>
            <person name="Tsubouchi T."/>
            <person name="Morono Y."/>
            <person name="Uchiyama I."/>
            <person name="Ito T."/>
            <person name="Fujiyama A."/>
            <person name="Inagaki F."/>
            <person name="Takami H."/>
        </authorList>
    </citation>
    <scope>NUCLEOTIDE SEQUENCE</scope>
    <source>
        <strain evidence="2">Expedition CK06-06</strain>
    </source>
</reference>
<name>X1SHT8_9ZZZZ</name>
<dbReference type="PROSITE" id="PS51332">
    <property type="entry name" value="B12_BINDING"/>
    <property type="match status" value="1"/>
</dbReference>
<dbReference type="GO" id="GO:0031419">
    <property type="term" value="F:cobalamin binding"/>
    <property type="evidence" value="ECO:0007669"/>
    <property type="project" value="InterPro"/>
</dbReference>
<protein>
    <recommendedName>
        <fullName evidence="1">B12-binding domain-containing protein</fullName>
    </recommendedName>
</protein>
<dbReference type="AlphaFoldDB" id="X1SHT8"/>
<dbReference type="GO" id="GO:0046872">
    <property type="term" value="F:metal ion binding"/>
    <property type="evidence" value="ECO:0007669"/>
    <property type="project" value="InterPro"/>
</dbReference>
<dbReference type="EMBL" id="BARW01023169">
    <property type="protein sequence ID" value="GAI92577.1"/>
    <property type="molecule type" value="Genomic_DNA"/>
</dbReference>
<evidence type="ECO:0000313" key="2">
    <source>
        <dbReference type="EMBL" id="GAI92577.1"/>
    </source>
</evidence>
<feature type="domain" description="B12-binding" evidence="1">
    <location>
        <begin position="5"/>
        <end position="100"/>
    </location>
</feature>
<dbReference type="Pfam" id="PF02310">
    <property type="entry name" value="B12-binding"/>
    <property type="match status" value="1"/>
</dbReference>